<dbReference type="InterPro" id="IPR007452">
    <property type="entry name" value="TamB_C"/>
</dbReference>
<dbReference type="AlphaFoldDB" id="A0A4R2L363"/>
<name>A0A4R2L363_9GAMM</name>
<proteinExistence type="predicted"/>
<feature type="transmembrane region" description="Helical" evidence="5">
    <location>
        <begin position="5"/>
        <end position="28"/>
    </location>
</feature>
<evidence type="ECO:0000259" key="6">
    <source>
        <dbReference type="Pfam" id="PF04357"/>
    </source>
</evidence>
<dbReference type="Proteomes" id="UP000294980">
    <property type="component" value="Unassembled WGS sequence"/>
</dbReference>
<evidence type="ECO:0000256" key="5">
    <source>
        <dbReference type="SAM" id="Phobius"/>
    </source>
</evidence>
<feature type="domain" description="Translocation and assembly module TamB C-terminal" evidence="6">
    <location>
        <begin position="921"/>
        <end position="1265"/>
    </location>
</feature>
<keyword evidence="4 5" id="KW-0472">Membrane</keyword>
<comment type="caution">
    <text evidence="7">The sequence shown here is derived from an EMBL/GenBank/DDBJ whole genome shotgun (WGS) entry which is preliminary data.</text>
</comment>
<protein>
    <submittedName>
        <fullName evidence="7">Autotransporter secretion inner membrane protein TamB</fullName>
    </submittedName>
</protein>
<gene>
    <name evidence="7" type="ORF">EV688_10139</name>
</gene>
<evidence type="ECO:0000256" key="2">
    <source>
        <dbReference type="ARBA" id="ARBA00022692"/>
    </source>
</evidence>
<dbReference type="GO" id="GO:0005886">
    <property type="term" value="C:plasma membrane"/>
    <property type="evidence" value="ECO:0007669"/>
    <property type="project" value="InterPro"/>
</dbReference>
<evidence type="ECO:0000313" key="7">
    <source>
        <dbReference type="EMBL" id="TCO78226.1"/>
    </source>
</evidence>
<keyword evidence="3 5" id="KW-1133">Transmembrane helix</keyword>
<evidence type="ECO:0000256" key="4">
    <source>
        <dbReference type="ARBA" id="ARBA00023136"/>
    </source>
</evidence>
<dbReference type="PANTHER" id="PTHR36985">
    <property type="entry name" value="TRANSLOCATION AND ASSEMBLY MODULE SUBUNIT TAMB"/>
    <property type="match status" value="1"/>
</dbReference>
<dbReference type="Pfam" id="PF04357">
    <property type="entry name" value="TamB"/>
    <property type="match status" value="1"/>
</dbReference>
<dbReference type="OrthoDB" id="5555605at2"/>
<dbReference type="GO" id="GO:0097347">
    <property type="term" value="C:TAM protein secretion complex"/>
    <property type="evidence" value="ECO:0007669"/>
    <property type="project" value="TreeGrafter"/>
</dbReference>
<keyword evidence="8" id="KW-1185">Reference proteome</keyword>
<dbReference type="PANTHER" id="PTHR36985:SF1">
    <property type="entry name" value="TRANSLOCATION AND ASSEMBLY MODULE SUBUNIT TAMB"/>
    <property type="match status" value="1"/>
</dbReference>
<evidence type="ECO:0000256" key="1">
    <source>
        <dbReference type="ARBA" id="ARBA00004167"/>
    </source>
</evidence>
<evidence type="ECO:0000313" key="8">
    <source>
        <dbReference type="Proteomes" id="UP000294980"/>
    </source>
</evidence>
<accession>A0A4R2L363</accession>
<dbReference type="GO" id="GO:0009306">
    <property type="term" value="P:protein secretion"/>
    <property type="evidence" value="ECO:0007669"/>
    <property type="project" value="InterPro"/>
</dbReference>
<dbReference type="RefSeq" id="WP_117316205.1">
    <property type="nucleotide sequence ID" value="NZ_QQSW01000006.1"/>
</dbReference>
<evidence type="ECO:0000256" key="3">
    <source>
        <dbReference type="ARBA" id="ARBA00022989"/>
    </source>
</evidence>
<dbReference type="EMBL" id="SLWX01000001">
    <property type="protein sequence ID" value="TCO78226.1"/>
    <property type="molecule type" value="Genomic_DNA"/>
</dbReference>
<organism evidence="7 8">
    <name type="scientific">Chromatocurvus halotolerans</name>
    <dbReference type="NCBI Taxonomy" id="1132028"/>
    <lineage>
        <taxon>Bacteria</taxon>
        <taxon>Pseudomonadati</taxon>
        <taxon>Pseudomonadota</taxon>
        <taxon>Gammaproteobacteria</taxon>
        <taxon>Cellvibrionales</taxon>
        <taxon>Halieaceae</taxon>
        <taxon>Chromatocurvus</taxon>
    </lineage>
</organism>
<keyword evidence="2 5" id="KW-0812">Transmembrane</keyword>
<reference evidence="7 8" key="1">
    <citation type="submission" date="2019-03" db="EMBL/GenBank/DDBJ databases">
        <title>Genomic Encyclopedia of Type Strains, Phase IV (KMG-IV): sequencing the most valuable type-strain genomes for metagenomic binning, comparative biology and taxonomic classification.</title>
        <authorList>
            <person name="Goeker M."/>
        </authorList>
    </citation>
    <scope>NUCLEOTIDE SEQUENCE [LARGE SCALE GENOMIC DNA]</scope>
    <source>
        <strain evidence="7 8">DSM 23344</strain>
    </source>
</reference>
<sequence>MTKRLFAAIGIGLAVLLLAITLLLVWLLGTQSGSRMLWGGGSGAVDGLAAESVSGSLGGPLSLGGLRFETDTMLITIGSLQLDWSPSALLRREVRLGKLHVEDIAYTQLKPAPPAQADDSEPFSLPEQISLPVAVELRNIVLRSFEYRSAPEAEPVRVDEATLAASFRGNDLAIDQLSAQGPLFRVDAVASVRTRGDYASTAAVDWHASLPGLAPLGGSLSVDGDLSAMRIQQTLDGPYNSTQQIHISDLLGDDRRLDARVDLNDIRLQDIGDTLPLMTLAGTLRADGSVADLDYQADLTVDSQEFGDLALAARGGLSDQVVAIDQFLLTREPGAARLEIAGQANLAGATPTFELAGDWRDLAWPLIGEPQISSGRGRFTVDGSLENYRVDLNTALSVPGQTDGQLTLSGSGDDEAFELASLQLALLDGSLSGRGNVRWSPEIRGALTLDGEGLNPAVLAPDFPGNLQISLRAAGGVTDGAAQAQIDTLALSGTFREQPLDVQVKGEFRDARLRLDTLTARSGDTRVNAAGHVGDSMDLDWDIDSPDLGDLLPGASGSLSGAGRLAGSLPLPVVSGSLQGDSITYAAYQLSRLSLELDIDLQREAPSQLQLTLDEARLGDVDIRRASVSGTGNRADHQLELSLDSSAGAAQLTLAGDLRDEAWVGELRAGELQYPELAAWNLDSPQPIRLSAESQSLERGCWRSGDAILCLQGQRVAGDIDAALSLETFTLDYLSSMIPDAFSLAGVLDAQASFGQGAGASPEIGMTLTANGVELRTGEAAEQPGELLLGLEPATVSMNYADSGLLAEVSLPFTGGGGIDASAQVGEGSDPLAERPLIGKLSLALNDIGFLRVLSSEIEQAAGALSGDFDLGGTLATPSPAGELRLADGQLELAGPGLNISDIGVRVSSSGGSELDFDGRATSGEGTLQLGGSAQLDGARTRADIDISGERFEVVNTVDARVFVSPDLRVSVRESGIVINGDVVVPRAEITPKELPASVVTASSDEVVVTDDREEGAAAAAPRELEARIRIVLGDAVSIDGFGLKARLAGGVTVTQAPGQPTLGSGEVNILDGEYRAYGQGLVIDTGKILFAGGPIAEPGINVRALRRPAEGIVVGVSARGPLQNPDFSVFSEPGMTQSEQLSWLVLGRPLAGASEGESDMITQAALALGLRGGNFLADRFGGALGVDSVGIETGSGEAGAASDVNQAAFVIGKYLSPDLFVSYGIGLFDSVSTVRLEYTLSEHWKVSTESSTISSGGDVTYTIER</sequence>
<comment type="subcellular location">
    <subcellularLocation>
        <location evidence="1">Membrane</location>
        <topology evidence="1">Single-pass membrane protein</topology>
    </subcellularLocation>
</comment>